<keyword evidence="2" id="KW-1185">Reference proteome</keyword>
<dbReference type="EMBL" id="JABTEG010000008">
    <property type="protein sequence ID" value="KAG4304472.1"/>
    <property type="molecule type" value="Genomic_DNA"/>
</dbReference>
<dbReference type="Proteomes" id="UP000768646">
    <property type="component" value="Unassembled WGS sequence"/>
</dbReference>
<gene>
    <name evidence="1" type="ORF">PORY_002182</name>
</gene>
<name>A0ACB7C9S9_9ASCO</name>
<reference evidence="1 2" key="1">
    <citation type="journal article" date="2021" name="Commun. Biol.">
        <title>Genomic insights into the host specific adaptation of the Pneumocystis genus.</title>
        <authorList>
            <person name="Cisse O.H."/>
            <person name="Ma L."/>
            <person name="Dekker J.P."/>
            <person name="Khil P.P."/>
            <person name="Youn J.-H."/>
            <person name="Brenchley J.M."/>
            <person name="Blair R."/>
            <person name="Pahar B."/>
            <person name="Chabe M."/>
            <person name="Van Rompay K.K.A."/>
            <person name="Keesler R."/>
            <person name="Sukura A."/>
            <person name="Hirsch V."/>
            <person name="Kutty G."/>
            <person name="Liu Y."/>
            <person name="Peng L."/>
            <person name="Chen J."/>
            <person name="Song J."/>
            <person name="Weissenbacher-Lang C."/>
            <person name="Xu J."/>
            <person name="Upham N.S."/>
            <person name="Stajich J.E."/>
            <person name="Cuomo C.A."/>
            <person name="Cushion M.T."/>
            <person name="Kovacs J.A."/>
        </authorList>
    </citation>
    <scope>NUCLEOTIDE SEQUENCE [LARGE SCALE GENOMIC DNA]</scope>
    <source>
        <strain evidence="1 2">RABM</strain>
    </source>
</reference>
<organism evidence="1 2">
    <name type="scientific">Pneumocystis oryctolagi</name>
    <dbReference type="NCBI Taxonomy" id="42067"/>
    <lineage>
        <taxon>Eukaryota</taxon>
        <taxon>Fungi</taxon>
        <taxon>Dikarya</taxon>
        <taxon>Ascomycota</taxon>
        <taxon>Taphrinomycotina</taxon>
        <taxon>Pneumocystomycetes</taxon>
        <taxon>Pneumocystaceae</taxon>
        <taxon>Pneumocystis</taxon>
    </lineage>
</organism>
<comment type="caution">
    <text evidence="1">The sequence shown here is derived from an EMBL/GenBank/DDBJ whole genome shotgun (WGS) entry which is preliminary data.</text>
</comment>
<accession>A0ACB7C9S9</accession>
<proteinExistence type="predicted"/>
<protein>
    <submittedName>
        <fullName evidence="1">Uncharacterized protein</fullName>
    </submittedName>
</protein>
<sequence length="136" mass="15185">MQAILNRDVSGTSALSISKIKKIIRIDDDIVQCSSNSAFLIAIATEMFIQYMAQQGLLMCLNENKKTIHYRHLANAVSRIDNLEFLSDTIPKTVPFKDIPSKKTSKSSSTKNTESTDEPNESREPSDYKTIAIDTV</sequence>
<evidence type="ECO:0000313" key="1">
    <source>
        <dbReference type="EMBL" id="KAG4304472.1"/>
    </source>
</evidence>
<evidence type="ECO:0000313" key="2">
    <source>
        <dbReference type="Proteomes" id="UP000768646"/>
    </source>
</evidence>